<name>A0ABR1ZTK0_9ROSI</name>
<evidence type="ECO:0000313" key="1">
    <source>
        <dbReference type="EMBL" id="KAK8484042.1"/>
    </source>
</evidence>
<dbReference type="Proteomes" id="UP001396334">
    <property type="component" value="Unassembled WGS sequence"/>
</dbReference>
<dbReference type="EMBL" id="JBBPBN010000607">
    <property type="protein sequence ID" value="KAK8484042.1"/>
    <property type="molecule type" value="Genomic_DNA"/>
</dbReference>
<evidence type="ECO:0000313" key="2">
    <source>
        <dbReference type="Proteomes" id="UP001396334"/>
    </source>
</evidence>
<reference evidence="1 2" key="1">
    <citation type="journal article" date="2024" name="G3 (Bethesda)">
        <title>Genome assembly of Hibiscus sabdariffa L. provides insights into metabolisms of medicinal natural products.</title>
        <authorList>
            <person name="Kim T."/>
        </authorList>
    </citation>
    <scope>NUCLEOTIDE SEQUENCE [LARGE SCALE GENOMIC DNA]</scope>
    <source>
        <strain evidence="1">TK-2024</strain>
        <tissue evidence="1">Old leaves</tissue>
    </source>
</reference>
<protein>
    <submittedName>
        <fullName evidence="1">Uncharacterized protein</fullName>
    </submittedName>
</protein>
<gene>
    <name evidence="1" type="ORF">V6N11_066623</name>
</gene>
<keyword evidence="2" id="KW-1185">Reference proteome</keyword>
<organism evidence="1 2">
    <name type="scientific">Hibiscus sabdariffa</name>
    <name type="common">roselle</name>
    <dbReference type="NCBI Taxonomy" id="183260"/>
    <lineage>
        <taxon>Eukaryota</taxon>
        <taxon>Viridiplantae</taxon>
        <taxon>Streptophyta</taxon>
        <taxon>Embryophyta</taxon>
        <taxon>Tracheophyta</taxon>
        <taxon>Spermatophyta</taxon>
        <taxon>Magnoliopsida</taxon>
        <taxon>eudicotyledons</taxon>
        <taxon>Gunneridae</taxon>
        <taxon>Pentapetalae</taxon>
        <taxon>rosids</taxon>
        <taxon>malvids</taxon>
        <taxon>Malvales</taxon>
        <taxon>Malvaceae</taxon>
        <taxon>Malvoideae</taxon>
        <taxon>Hibiscus</taxon>
    </lineage>
</organism>
<sequence>MPAGGALYWLEMNEAGRALPSPELGWPECLTPDQRCQKVVIYFVVATAVVAACEIACARVGDSPIESFASLVAGGIADVAVEEAPIAFLSFSYAD</sequence>
<comment type="caution">
    <text evidence="1">The sequence shown here is derived from an EMBL/GenBank/DDBJ whole genome shotgun (WGS) entry which is preliminary data.</text>
</comment>
<proteinExistence type="predicted"/>
<accession>A0ABR1ZTK0</accession>